<dbReference type="PROSITE" id="PS52001">
    <property type="entry name" value="AD"/>
    <property type="match status" value="1"/>
</dbReference>
<evidence type="ECO:0000259" key="1">
    <source>
        <dbReference type="PROSITE" id="PS52001"/>
    </source>
</evidence>
<feature type="domain" description="AD" evidence="1">
    <location>
        <begin position="13"/>
        <end position="111"/>
    </location>
</feature>
<dbReference type="InterPro" id="IPR047574">
    <property type="entry name" value="AD"/>
</dbReference>
<dbReference type="AlphaFoldDB" id="A0A6B2LMG9"/>
<evidence type="ECO:0000313" key="2">
    <source>
        <dbReference type="EMBL" id="NDV38204.1"/>
    </source>
</evidence>
<dbReference type="InterPro" id="IPR039683">
    <property type="entry name" value="Lsm12-like"/>
</dbReference>
<proteinExistence type="predicted"/>
<sequence>MPESTANQLFQLAEYDEGQARQREKEAISKLEKEAKNIGPGVTVEAQKLFNSIHLIYSNTRWSNKDIIVMNDVIIKAPYKEENCELISKNDKSVSLLKWVKHTIKEKTIKK</sequence>
<dbReference type="SMART" id="SM00995">
    <property type="entry name" value="AD"/>
    <property type="match status" value="1"/>
</dbReference>
<dbReference type="PANTHER" id="PTHR13542">
    <property type="entry name" value="LSM12 HOMOLOG"/>
    <property type="match status" value="1"/>
</dbReference>
<reference evidence="2" key="1">
    <citation type="journal article" date="2020" name="J. Eukaryot. Microbiol.">
        <title>De novo Sequencing, Assembly and Annotation of the Transcriptome for the Free-Living Testate Amoeba Arcella intermedia.</title>
        <authorList>
            <person name="Ribeiro G.M."/>
            <person name="Porfirio-Sousa A.L."/>
            <person name="Maurer-Alcala X.X."/>
            <person name="Katz L.A."/>
            <person name="Lahr D.J.G."/>
        </authorList>
    </citation>
    <scope>NUCLEOTIDE SEQUENCE</scope>
</reference>
<dbReference type="EMBL" id="GIBP01009235">
    <property type="protein sequence ID" value="NDV38204.1"/>
    <property type="molecule type" value="Transcribed_RNA"/>
</dbReference>
<organism evidence="2">
    <name type="scientific">Arcella intermedia</name>
    <dbReference type="NCBI Taxonomy" id="1963864"/>
    <lineage>
        <taxon>Eukaryota</taxon>
        <taxon>Amoebozoa</taxon>
        <taxon>Tubulinea</taxon>
        <taxon>Elardia</taxon>
        <taxon>Arcellinida</taxon>
        <taxon>Sphaerothecina</taxon>
        <taxon>Arcellidae</taxon>
        <taxon>Arcella</taxon>
    </lineage>
</organism>
<accession>A0A6B2LMG9</accession>
<dbReference type="InterPro" id="IPR019181">
    <property type="entry name" value="LSM12_ABD"/>
</dbReference>
<dbReference type="Pfam" id="PF09793">
    <property type="entry name" value="AD"/>
    <property type="match status" value="1"/>
</dbReference>
<protein>
    <recommendedName>
        <fullName evidence="1">AD domain-containing protein</fullName>
    </recommendedName>
</protein>
<name>A0A6B2LMG9_9EUKA</name>